<dbReference type="AlphaFoldDB" id="A0A4Z2J2B2"/>
<keyword evidence="3" id="KW-1185">Reference proteome</keyword>
<accession>A0A4Z2J2B2</accession>
<feature type="compositionally biased region" description="Basic residues" evidence="1">
    <location>
        <begin position="53"/>
        <end position="66"/>
    </location>
</feature>
<name>A0A4Z2J2B2_9TELE</name>
<dbReference type="Proteomes" id="UP000314294">
    <property type="component" value="Unassembled WGS sequence"/>
</dbReference>
<dbReference type="EMBL" id="SRLO01000032">
    <property type="protein sequence ID" value="TNN83622.1"/>
    <property type="molecule type" value="Genomic_DNA"/>
</dbReference>
<evidence type="ECO:0000256" key="1">
    <source>
        <dbReference type="SAM" id="MobiDB-lite"/>
    </source>
</evidence>
<feature type="region of interest" description="Disordered" evidence="1">
    <location>
        <begin position="53"/>
        <end position="76"/>
    </location>
</feature>
<evidence type="ECO:0000313" key="2">
    <source>
        <dbReference type="EMBL" id="TNN83622.1"/>
    </source>
</evidence>
<proteinExistence type="predicted"/>
<reference evidence="2 3" key="1">
    <citation type="submission" date="2019-03" db="EMBL/GenBank/DDBJ databases">
        <title>First draft genome of Liparis tanakae, snailfish: a comprehensive survey of snailfish specific genes.</title>
        <authorList>
            <person name="Kim W."/>
            <person name="Song I."/>
            <person name="Jeong J.-H."/>
            <person name="Kim D."/>
            <person name="Kim S."/>
            <person name="Ryu S."/>
            <person name="Song J.Y."/>
            <person name="Lee S.K."/>
        </authorList>
    </citation>
    <scope>NUCLEOTIDE SEQUENCE [LARGE SCALE GENOMIC DNA]</scope>
    <source>
        <tissue evidence="2">Muscle</tissue>
    </source>
</reference>
<protein>
    <submittedName>
        <fullName evidence="2">Uncharacterized protein</fullName>
    </submittedName>
</protein>
<sequence>MAPKPNDDNLLKLHSRNGIPIFFTWPSRVIRHGRQSSLRMALLMSLLSRRQLRVGQKKSSRRRTKRGSQQAMKTPSTMVTVLRRARYFSDFLARPFLTLPDRPSRWRCVLVRTMRKTLA</sequence>
<comment type="caution">
    <text evidence="2">The sequence shown here is derived from an EMBL/GenBank/DDBJ whole genome shotgun (WGS) entry which is preliminary data.</text>
</comment>
<gene>
    <name evidence="2" type="ORF">EYF80_006140</name>
</gene>
<evidence type="ECO:0000313" key="3">
    <source>
        <dbReference type="Proteomes" id="UP000314294"/>
    </source>
</evidence>
<organism evidence="2 3">
    <name type="scientific">Liparis tanakae</name>
    <name type="common">Tanaka's snailfish</name>
    <dbReference type="NCBI Taxonomy" id="230148"/>
    <lineage>
        <taxon>Eukaryota</taxon>
        <taxon>Metazoa</taxon>
        <taxon>Chordata</taxon>
        <taxon>Craniata</taxon>
        <taxon>Vertebrata</taxon>
        <taxon>Euteleostomi</taxon>
        <taxon>Actinopterygii</taxon>
        <taxon>Neopterygii</taxon>
        <taxon>Teleostei</taxon>
        <taxon>Neoteleostei</taxon>
        <taxon>Acanthomorphata</taxon>
        <taxon>Eupercaria</taxon>
        <taxon>Perciformes</taxon>
        <taxon>Cottioidei</taxon>
        <taxon>Cottales</taxon>
        <taxon>Liparidae</taxon>
        <taxon>Liparis</taxon>
    </lineage>
</organism>